<dbReference type="GO" id="GO:0006269">
    <property type="term" value="P:DNA replication, synthesis of primer"/>
    <property type="evidence" value="ECO:0007669"/>
    <property type="project" value="UniProtKB-KW"/>
</dbReference>
<keyword evidence="4" id="KW-0547">Nucleotide-binding</keyword>
<keyword evidence="7" id="KW-0067">ATP-binding</keyword>
<proteinExistence type="inferred from homology"/>
<keyword evidence="15" id="KW-1185">Reference proteome</keyword>
<evidence type="ECO:0000256" key="10">
    <source>
        <dbReference type="ARBA" id="ARBA00044969"/>
    </source>
</evidence>
<dbReference type="STRING" id="55952.BU52_30610"/>
<accession>A0A081XIM1</accession>
<keyword evidence="9" id="KW-0413">Isomerase</keyword>
<evidence type="ECO:0000256" key="6">
    <source>
        <dbReference type="ARBA" id="ARBA00022806"/>
    </source>
</evidence>
<dbReference type="InterPro" id="IPR007693">
    <property type="entry name" value="DNA_helicase_DnaB-like_N"/>
</dbReference>
<feature type="domain" description="SF4 helicase" evidence="13">
    <location>
        <begin position="209"/>
        <end position="464"/>
    </location>
</feature>
<dbReference type="GO" id="GO:0043139">
    <property type="term" value="F:5'-3' DNA helicase activity"/>
    <property type="evidence" value="ECO:0007669"/>
    <property type="project" value="UniProtKB-EC"/>
</dbReference>
<dbReference type="EMBL" id="JFCB01000043">
    <property type="protein sequence ID" value="KES03394.1"/>
    <property type="molecule type" value="Genomic_DNA"/>
</dbReference>
<keyword evidence="2" id="KW-0639">Primosome</keyword>
<evidence type="ECO:0000256" key="5">
    <source>
        <dbReference type="ARBA" id="ARBA00022801"/>
    </source>
</evidence>
<evidence type="ECO:0000256" key="8">
    <source>
        <dbReference type="ARBA" id="ARBA00023125"/>
    </source>
</evidence>
<comment type="caution">
    <text evidence="14">The sequence shown here is derived from an EMBL/GenBank/DDBJ whole genome shotgun (WGS) entry which is preliminary data.</text>
</comment>
<dbReference type="GO" id="GO:0005829">
    <property type="term" value="C:cytosol"/>
    <property type="evidence" value="ECO:0007669"/>
    <property type="project" value="TreeGrafter"/>
</dbReference>
<evidence type="ECO:0000313" key="14">
    <source>
        <dbReference type="EMBL" id="KES03394.1"/>
    </source>
</evidence>
<dbReference type="GO" id="GO:0003677">
    <property type="term" value="F:DNA binding"/>
    <property type="evidence" value="ECO:0007669"/>
    <property type="project" value="UniProtKB-KW"/>
</dbReference>
<keyword evidence="8" id="KW-0238">DNA-binding</keyword>
<dbReference type="GO" id="GO:0016787">
    <property type="term" value="F:hydrolase activity"/>
    <property type="evidence" value="ECO:0007669"/>
    <property type="project" value="UniProtKB-KW"/>
</dbReference>
<keyword evidence="3" id="KW-0235">DNA replication</keyword>
<comment type="similarity">
    <text evidence="1">Belongs to the helicase family. DnaB subfamily.</text>
</comment>
<evidence type="ECO:0000256" key="7">
    <source>
        <dbReference type="ARBA" id="ARBA00022840"/>
    </source>
</evidence>
<reference evidence="14 15" key="1">
    <citation type="submission" date="2014-02" db="EMBL/GenBank/DDBJ databases">
        <title>The genome announcement of Streptomyces toyocaensis NRRL15009.</title>
        <authorList>
            <person name="Hong H.-J."/>
            <person name="Kwun M.J."/>
        </authorList>
    </citation>
    <scope>NUCLEOTIDE SEQUENCE [LARGE SCALE GENOMIC DNA]</scope>
    <source>
        <strain evidence="14 15">NRRL 15009</strain>
    </source>
</reference>
<dbReference type="PANTHER" id="PTHR30153:SF2">
    <property type="entry name" value="REPLICATIVE DNA HELICASE"/>
    <property type="match status" value="1"/>
</dbReference>
<dbReference type="Gene3D" id="1.10.860.10">
    <property type="entry name" value="DNAb Helicase, Chain A"/>
    <property type="match status" value="1"/>
</dbReference>
<feature type="region of interest" description="Disordered" evidence="12">
    <location>
        <begin position="1"/>
        <end position="23"/>
    </location>
</feature>
<dbReference type="AlphaFoldDB" id="A0A081XIM1"/>
<evidence type="ECO:0000256" key="4">
    <source>
        <dbReference type="ARBA" id="ARBA00022741"/>
    </source>
</evidence>
<comment type="catalytic activity">
    <reaction evidence="11">
        <text>ATP + H2O = ADP + phosphate + H(+)</text>
        <dbReference type="Rhea" id="RHEA:13065"/>
        <dbReference type="ChEBI" id="CHEBI:15377"/>
        <dbReference type="ChEBI" id="CHEBI:15378"/>
        <dbReference type="ChEBI" id="CHEBI:30616"/>
        <dbReference type="ChEBI" id="CHEBI:43474"/>
        <dbReference type="ChEBI" id="CHEBI:456216"/>
        <dbReference type="EC" id="5.6.2.3"/>
    </reaction>
</comment>
<organism evidence="14 15">
    <name type="scientific">Streptomyces toyocaensis</name>
    <dbReference type="NCBI Taxonomy" id="55952"/>
    <lineage>
        <taxon>Bacteria</taxon>
        <taxon>Bacillati</taxon>
        <taxon>Actinomycetota</taxon>
        <taxon>Actinomycetes</taxon>
        <taxon>Kitasatosporales</taxon>
        <taxon>Streptomycetaceae</taxon>
        <taxon>Streptomyces</taxon>
    </lineage>
</organism>
<evidence type="ECO:0000256" key="11">
    <source>
        <dbReference type="ARBA" id="ARBA00048954"/>
    </source>
</evidence>
<dbReference type="SUPFAM" id="SSF52540">
    <property type="entry name" value="P-loop containing nucleoside triphosphate hydrolases"/>
    <property type="match status" value="1"/>
</dbReference>
<dbReference type="InterPro" id="IPR007694">
    <property type="entry name" value="DNA_helicase_DnaB-like_C"/>
</dbReference>
<dbReference type="GO" id="GO:1990077">
    <property type="term" value="C:primosome complex"/>
    <property type="evidence" value="ECO:0007669"/>
    <property type="project" value="UniProtKB-KW"/>
</dbReference>
<dbReference type="SUPFAM" id="SSF48024">
    <property type="entry name" value="N-terminal domain of DnaB helicase"/>
    <property type="match status" value="1"/>
</dbReference>
<evidence type="ECO:0000256" key="3">
    <source>
        <dbReference type="ARBA" id="ARBA00022705"/>
    </source>
</evidence>
<dbReference type="EC" id="5.6.2.3" evidence="10"/>
<dbReference type="Proteomes" id="UP000028341">
    <property type="component" value="Unassembled WGS sequence"/>
</dbReference>
<keyword evidence="6" id="KW-0347">Helicase</keyword>
<dbReference type="eggNOG" id="COG0305">
    <property type="taxonomic scope" value="Bacteria"/>
</dbReference>
<sequence length="464" mass="49760">MSTSIPAQSHDIPGDDLDAREDKQPAAFTRVPPQDLQAEQSVLGSLLLSGSPKSASYRFFGEILDTGLVAEEYYRPAHQAIHHAILEVHQAGEPVDPVTVAHALTERGELTRVGGVSYLHVCVQAPPTPAHGPRYAEIVRAKAYRRSVIESANRILEYAFSEAGDEDEVRALVEQQLTDIIAGTPGLREAPPAVGDLYLDFVAETEDIQNGRRAGLTYGFADLDSLTSGMQPGNVTVVAAQSGVGKSTLALNMAVAAAKTGAPVMFSSLEMSSTELMQKIAAAEGKIALHHLTHQGGLTPEGWETIHALGPELFQKLPLRVYRPDGASLGDIASAARASARAEGLGLLVVDYVQLVETEQSRNITREQAVAAVSRGLKNLSVQLGCHVIALSQLNVDGLMRESRAIKNDASVVIKVERPDAEDKESPRAGEVDLIIEKNRFGPTACVTVASQLHYSRFVDMART</sequence>
<dbReference type="InterPro" id="IPR016136">
    <property type="entry name" value="DNA_helicase_N/primase_C"/>
</dbReference>
<evidence type="ECO:0000256" key="2">
    <source>
        <dbReference type="ARBA" id="ARBA00022515"/>
    </source>
</evidence>
<dbReference type="GO" id="GO:0005524">
    <property type="term" value="F:ATP binding"/>
    <property type="evidence" value="ECO:0007669"/>
    <property type="project" value="UniProtKB-KW"/>
</dbReference>
<dbReference type="OrthoDB" id="9773982at2"/>
<dbReference type="SMART" id="SM00382">
    <property type="entry name" value="AAA"/>
    <property type="match status" value="1"/>
</dbReference>
<dbReference type="RefSeq" id="WP_051858706.1">
    <property type="nucleotide sequence ID" value="NZ_JBFADL010000038.1"/>
</dbReference>
<dbReference type="Pfam" id="PF03796">
    <property type="entry name" value="DnaB_C"/>
    <property type="match status" value="1"/>
</dbReference>
<protein>
    <recommendedName>
        <fullName evidence="10">DNA 5'-3' helicase</fullName>
        <ecNumber evidence="10">5.6.2.3</ecNumber>
    </recommendedName>
</protein>
<dbReference type="Gene3D" id="3.40.50.300">
    <property type="entry name" value="P-loop containing nucleotide triphosphate hydrolases"/>
    <property type="match status" value="1"/>
</dbReference>
<dbReference type="InterPro" id="IPR036185">
    <property type="entry name" value="DNA_heli_DnaB-like_N_sf"/>
</dbReference>
<dbReference type="PROSITE" id="PS51199">
    <property type="entry name" value="SF4_HELICASE"/>
    <property type="match status" value="1"/>
</dbReference>
<evidence type="ECO:0000256" key="1">
    <source>
        <dbReference type="ARBA" id="ARBA00008428"/>
    </source>
</evidence>
<dbReference type="Pfam" id="PF00772">
    <property type="entry name" value="DnaB"/>
    <property type="match status" value="1"/>
</dbReference>
<evidence type="ECO:0000256" key="12">
    <source>
        <dbReference type="SAM" id="MobiDB-lite"/>
    </source>
</evidence>
<dbReference type="InterPro" id="IPR027417">
    <property type="entry name" value="P-loop_NTPase"/>
</dbReference>
<dbReference type="InterPro" id="IPR003593">
    <property type="entry name" value="AAA+_ATPase"/>
</dbReference>
<gene>
    <name evidence="14" type="ORF">BU52_30610</name>
</gene>
<dbReference type="PANTHER" id="PTHR30153">
    <property type="entry name" value="REPLICATIVE DNA HELICASE DNAB"/>
    <property type="match status" value="1"/>
</dbReference>
<evidence type="ECO:0000313" key="15">
    <source>
        <dbReference type="Proteomes" id="UP000028341"/>
    </source>
</evidence>
<keyword evidence="5" id="KW-0378">Hydrolase</keyword>
<evidence type="ECO:0000259" key="13">
    <source>
        <dbReference type="PROSITE" id="PS51199"/>
    </source>
</evidence>
<evidence type="ECO:0000256" key="9">
    <source>
        <dbReference type="ARBA" id="ARBA00023235"/>
    </source>
</evidence>
<name>A0A081XIM1_STRTO</name>